<comment type="caution">
    <text evidence="3">The sequence shown here is derived from an EMBL/GenBank/DDBJ whole genome shotgun (WGS) entry which is preliminary data.</text>
</comment>
<reference evidence="3" key="2">
    <citation type="submission" date="2020-09" db="EMBL/GenBank/DDBJ databases">
        <authorList>
            <person name="Sun Q."/>
            <person name="Ohkuma M."/>
        </authorList>
    </citation>
    <scope>NUCLEOTIDE SEQUENCE</scope>
    <source>
        <strain evidence="3">JCM 4125</strain>
    </source>
</reference>
<reference evidence="3" key="1">
    <citation type="journal article" date="2014" name="Int. J. Syst. Evol. Microbiol.">
        <title>Complete genome sequence of Corynebacterium casei LMG S-19264T (=DSM 44701T), isolated from a smear-ripened cheese.</title>
        <authorList>
            <consortium name="US DOE Joint Genome Institute (JGI-PGF)"/>
            <person name="Walter F."/>
            <person name="Albersmeier A."/>
            <person name="Kalinowski J."/>
            <person name="Ruckert C."/>
        </authorList>
    </citation>
    <scope>NUCLEOTIDE SEQUENCE</scope>
    <source>
        <strain evidence="3">JCM 4125</strain>
    </source>
</reference>
<organism evidence="3 4">
    <name type="scientific">Streptomyces phaeofaciens</name>
    <dbReference type="NCBI Taxonomy" id="68254"/>
    <lineage>
        <taxon>Bacteria</taxon>
        <taxon>Bacillati</taxon>
        <taxon>Actinomycetota</taxon>
        <taxon>Actinomycetes</taxon>
        <taxon>Kitasatosporales</taxon>
        <taxon>Streptomycetaceae</taxon>
        <taxon>Streptomyces</taxon>
    </lineage>
</organism>
<keyword evidence="4" id="KW-1185">Reference proteome</keyword>
<evidence type="ECO:0000313" key="4">
    <source>
        <dbReference type="Proteomes" id="UP000646776"/>
    </source>
</evidence>
<dbReference type="InterPro" id="IPR000572">
    <property type="entry name" value="OxRdtase_Mopterin-bd_dom"/>
</dbReference>
<evidence type="ECO:0000313" key="3">
    <source>
        <dbReference type="EMBL" id="GGT88240.1"/>
    </source>
</evidence>
<dbReference type="PANTHER" id="PTHR43032">
    <property type="entry name" value="PROTEIN-METHIONINE-SULFOXIDE REDUCTASE"/>
    <property type="match status" value="1"/>
</dbReference>
<dbReference type="Proteomes" id="UP000646776">
    <property type="component" value="Unassembled WGS sequence"/>
</dbReference>
<accession>A0A918M0S7</accession>
<dbReference type="Gene3D" id="3.90.420.10">
    <property type="entry name" value="Oxidoreductase, molybdopterin-binding domain"/>
    <property type="match status" value="1"/>
</dbReference>
<name>A0A918M0S7_9ACTN</name>
<dbReference type="PANTHER" id="PTHR43032:SF4">
    <property type="entry name" value="OXIDOREDUCTASE MOLYBDOPTERIN-BINDING DOMAIN-CONTAINING PROTEIN"/>
    <property type="match status" value="1"/>
</dbReference>
<gene>
    <name evidence="3" type="ORF">GCM10010226_78360</name>
</gene>
<feature type="domain" description="Oxidoreductase molybdopterin-binding" evidence="2">
    <location>
        <begin position="23"/>
        <end position="83"/>
    </location>
</feature>
<dbReference type="SUPFAM" id="SSF56524">
    <property type="entry name" value="Oxidoreductase molybdopterin-binding domain"/>
    <property type="match status" value="1"/>
</dbReference>
<dbReference type="Pfam" id="PF00174">
    <property type="entry name" value="Oxidored_molyb"/>
    <property type="match status" value="1"/>
</dbReference>
<dbReference type="InterPro" id="IPR036374">
    <property type="entry name" value="OxRdtase_Mopterin-bd_sf"/>
</dbReference>
<evidence type="ECO:0000256" key="1">
    <source>
        <dbReference type="SAM" id="MobiDB-lite"/>
    </source>
</evidence>
<sequence>MSGSPVGRPGGEGVREGRAMQAEYGCSADLRLGDFTSPRTLLATHHDGEPLTAEHGFPLRLVAPHLYGHKDPEWLRGIEIAAGARPRPTRCAGAGSGCRRSRPGPRW</sequence>
<proteinExistence type="predicted"/>
<dbReference type="AlphaFoldDB" id="A0A918M0S7"/>
<feature type="region of interest" description="Disordered" evidence="1">
    <location>
        <begin position="1"/>
        <end position="20"/>
    </location>
</feature>
<evidence type="ECO:0000259" key="2">
    <source>
        <dbReference type="Pfam" id="PF00174"/>
    </source>
</evidence>
<dbReference type="EMBL" id="BMSA01000034">
    <property type="protein sequence ID" value="GGT88240.1"/>
    <property type="molecule type" value="Genomic_DNA"/>
</dbReference>
<feature type="region of interest" description="Disordered" evidence="1">
    <location>
        <begin position="86"/>
        <end position="107"/>
    </location>
</feature>
<protein>
    <recommendedName>
        <fullName evidence="2">Oxidoreductase molybdopterin-binding domain-containing protein</fullName>
    </recommendedName>
</protein>